<feature type="domain" description="Baseplate structural protein Gp9/Gp10 N-terminal" evidence="1">
    <location>
        <begin position="3"/>
        <end position="65"/>
    </location>
</feature>
<gene>
    <name evidence="2" type="ORF">D6851_02620</name>
</gene>
<comment type="caution">
    <text evidence="2">The sequence shown here is derived from an EMBL/GenBank/DDBJ whole genome shotgun (WGS) entry which is preliminary data.</text>
</comment>
<evidence type="ECO:0000313" key="2">
    <source>
        <dbReference type="EMBL" id="RKF23384.1"/>
    </source>
</evidence>
<dbReference type="InterPro" id="IPR036240">
    <property type="entry name" value="Gp9-like_sf"/>
</dbReference>
<dbReference type="Proteomes" id="UP000284395">
    <property type="component" value="Unassembled WGS sequence"/>
</dbReference>
<dbReference type="Pfam" id="PF07880">
    <property type="entry name" value="T4_gp9_10_N"/>
    <property type="match status" value="1"/>
</dbReference>
<sequence>MARQIIDTGSVANDGTGDPLRDAMDKANANFSELYADIVSLNSVKQTASASAPASATAPGTAGQIAHDADYFYVCTAANTWKRVALATW</sequence>
<protein>
    <recommendedName>
        <fullName evidence="1">Baseplate structural protein Gp9/Gp10 N-terminal domain-containing protein</fullName>
    </recommendedName>
</protein>
<evidence type="ECO:0000313" key="3">
    <source>
        <dbReference type="Proteomes" id="UP000284395"/>
    </source>
</evidence>
<dbReference type="RefSeq" id="WP_120323288.1">
    <property type="nucleotide sequence ID" value="NZ_RAPF01000001.1"/>
</dbReference>
<proteinExistence type="predicted"/>
<dbReference type="OrthoDB" id="7570488at2"/>
<accession>A0A420ERP9</accession>
<dbReference type="InterPro" id="IPR008987">
    <property type="entry name" value="Baseplate_struct_prot_Gp9/10_N"/>
</dbReference>
<dbReference type="GO" id="GO:0019076">
    <property type="term" value="P:viral release from host cell"/>
    <property type="evidence" value="ECO:0007669"/>
    <property type="project" value="InterPro"/>
</dbReference>
<name>A0A420ERP9_9SPHN</name>
<dbReference type="SUPFAM" id="SSF50017">
    <property type="entry name" value="gp9"/>
    <property type="match status" value="1"/>
</dbReference>
<keyword evidence="3" id="KW-1185">Reference proteome</keyword>
<organism evidence="2 3">
    <name type="scientific">Altericroceibacterium spongiae</name>
    <dbReference type="NCBI Taxonomy" id="2320269"/>
    <lineage>
        <taxon>Bacteria</taxon>
        <taxon>Pseudomonadati</taxon>
        <taxon>Pseudomonadota</taxon>
        <taxon>Alphaproteobacteria</taxon>
        <taxon>Sphingomonadales</taxon>
        <taxon>Erythrobacteraceae</taxon>
        <taxon>Altericroceibacterium</taxon>
    </lineage>
</organism>
<dbReference type="EMBL" id="RAPF01000001">
    <property type="protein sequence ID" value="RKF23384.1"/>
    <property type="molecule type" value="Genomic_DNA"/>
</dbReference>
<evidence type="ECO:0000259" key="1">
    <source>
        <dbReference type="Pfam" id="PF07880"/>
    </source>
</evidence>
<reference evidence="2 3" key="1">
    <citation type="submission" date="2018-09" db="EMBL/GenBank/DDBJ databases">
        <title>Altererythrobacter spongiae sp. nov., isolated from a marine sponge.</title>
        <authorList>
            <person name="Zhuang L."/>
            <person name="Luo L."/>
        </authorList>
    </citation>
    <scope>NUCLEOTIDE SEQUENCE [LARGE SCALE GENOMIC DNA]</scope>
    <source>
        <strain evidence="2 3">HN-Y73</strain>
    </source>
</reference>
<dbReference type="AlphaFoldDB" id="A0A420ERP9"/>